<dbReference type="EMBL" id="NMQU01000057">
    <property type="protein sequence ID" value="OXM48882.1"/>
    <property type="molecule type" value="Genomic_DNA"/>
</dbReference>
<dbReference type="RefSeq" id="WP_020636048.1">
    <property type="nucleotide sequence ID" value="NZ_KB913032.1"/>
</dbReference>
<keyword evidence="1" id="KW-0732">Signal</keyword>
<evidence type="ECO:0000313" key="3">
    <source>
        <dbReference type="Proteomes" id="UP000215563"/>
    </source>
</evidence>
<reference evidence="2 3" key="1">
    <citation type="submission" date="2017-07" db="EMBL/GenBank/DDBJ databases">
        <title>Amycolatopsis alba DSM 44262 Genome sequencing and assembly.</title>
        <authorList>
            <person name="Kaur N."/>
            <person name="Mayilraj S."/>
        </authorList>
    </citation>
    <scope>NUCLEOTIDE SEQUENCE [LARGE SCALE GENOMIC DNA]</scope>
    <source>
        <strain evidence="2 3">DSM 44262</strain>
    </source>
</reference>
<comment type="caution">
    <text evidence="2">The sequence shown here is derived from an EMBL/GenBank/DDBJ whole genome shotgun (WGS) entry which is preliminary data.</text>
</comment>
<sequence length="103" mass="10090">MSKTVKALLVGAATVGCVLTAGAPASASVSAAPSCVIDVSANHNSIAARCSSGPGTQFAAAIKCDNASAVRLGPWRNYGSTYSAVGCLGNGKIVGSQYGVATR</sequence>
<name>A0A229RQC7_AMYAL</name>
<gene>
    <name evidence="2" type="ORF">CFP75_20705</name>
</gene>
<accession>A0A229RQC7</accession>
<evidence type="ECO:0008006" key="4">
    <source>
        <dbReference type="Google" id="ProtNLM"/>
    </source>
</evidence>
<keyword evidence="3" id="KW-1185">Reference proteome</keyword>
<dbReference type="Proteomes" id="UP000215563">
    <property type="component" value="Unassembled WGS sequence"/>
</dbReference>
<dbReference type="PROSITE" id="PS51257">
    <property type="entry name" value="PROKAR_LIPOPROTEIN"/>
    <property type="match status" value="1"/>
</dbReference>
<evidence type="ECO:0000313" key="2">
    <source>
        <dbReference type="EMBL" id="OXM48882.1"/>
    </source>
</evidence>
<feature type="signal peptide" evidence="1">
    <location>
        <begin position="1"/>
        <end position="27"/>
    </location>
</feature>
<protein>
    <recommendedName>
        <fullName evidence="4">Secreted protein</fullName>
    </recommendedName>
</protein>
<proteinExistence type="predicted"/>
<dbReference type="AlphaFoldDB" id="A0A229RQC7"/>
<organism evidence="2 3">
    <name type="scientific">Amycolatopsis alba DSM 44262</name>
    <dbReference type="NCBI Taxonomy" id="1125972"/>
    <lineage>
        <taxon>Bacteria</taxon>
        <taxon>Bacillati</taxon>
        <taxon>Actinomycetota</taxon>
        <taxon>Actinomycetes</taxon>
        <taxon>Pseudonocardiales</taxon>
        <taxon>Pseudonocardiaceae</taxon>
        <taxon>Amycolatopsis</taxon>
    </lineage>
</organism>
<evidence type="ECO:0000256" key="1">
    <source>
        <dbReference type="SAM" id="SignalP"/>
    </source>
</evidence>
<feature type="chain" id="PRO_5011264433" description="Secreted protein" evidence="1">
    <location>
        <begin position="28"/>
        <end position="103"/>
    </location>
</feature>